<feature type="region of interest" description="Disordered" evidence="4">
    <location>
        <begin position="442"/>
        <end position="465"/>
    </location>
</feature>
<dbReference type="SMART" id="SM01050">
    <property type="entry name" value="CactinC_cactus"/>
    <property type="match status" value="1"/>
</dbReference>
<feature type="domain" description="Splicing factor cactin central" evidence="6">
    <location>
        <begin position="214"/>
        <end position="431"/>
    </location>
</feature>
<feature type="coiled-coil region" evidence="3">
    <location>
        <begin position="178"/>
        <end position="220"/>
    </location>
</feature>
<dbReference type="Pfam" id="PF09732">
    <property type="entry name" value="CactinC_cactus"/>
    <property type="match status" value="1"/>
</dbReference>
<feature type="domain" description="Splicing factor Cactin C-terminal" evidence="5">
    <location>
        <begin position="582"/>
        <end position="706"/>
    </location>
</feature>
<feature type="compositionally biased region" description="Basic and acidic residues" evidence="4">
    <location>
        <begin position="455"/>
        <end position="465"/>
    </location>
</feature>
<dbReference type="GO" id="GO:0045292">
    <property type="term" value="P:mRNA cis splicing, via spliceosome"/>
    <property type="evidence" value="ECO:0007669"/>
    <property type="project" value="TreeGrafter"/>
</dbReference>
<organism evidence="7 8">
    <name type="scientific">Glycine soja</name>
    <name type="common">Wild soybean</name>
    <dbReference type="NCBI Taxonomy" id="3848"/>
    <lineage>
        <taxon>Eukaryota</taxon>
        <taxon>Viridiplantae</taxon>
        <taxon>Streptophyta</taxon>
        <taxon>Embryophyta</taxon>
        <taxon>Tracheophyta</taxon>
        <taxon>Spermatophyta</taxon>
        <taxon>Magnoliopsida</taxon>
        <taxon>eudicotyledons</taxon>
        <taxon>Gunneridae</taxon>
        <taxon>Pentapetalae</taxon>
        <taxon>rosids</taxon>
        <taxon>fabids</taxon>
        <taxon>Fabales</taxon>
        <taxon>Fabaceae</taxon>
        <taxon>Papilionoideae</taxon>
        <taxon>50 kb inversion clade</taxon>
        <taxon>NPAAA clade</taxon>
        <taxon>indigoferoid/millettioid clade</taxon>
        <taxon>Phaseoleae</taxon>
        <taxon>Glycine</taxon>
        <taxon>Glycine subgen. Soja</taxon>
    </lineage>
</organism>
<dbReference type="PANTHER" id="PTHR21737:SF22">
    <property type="entry name" value="SPLICING FACTOR CACTIN"/>
    <property type="match status" value="1"/>
</dbReference>
<reference evidence="7 8" key="1">
    <citation type="submission" date="2018-09" db="EMBL/GenBank/DDBJ databases">
        <title>A high-quality reference genome of wild soybean provides a powerful tool to mine soybean genomes.</title>
        <authorList>
            <person name="Xie M."/>
            <person name="Chung C.Y.L."/>
            <person name="Li M.-W."/>
            <person name="Wong F.-L."/>
            <person name="Chan T.-F."/>
            <person name="Lam H.-M."/>
        </authorList>
    </citation>
    <scope>NUCLEOTIDE SEQUENCE [LARGE SCALE GENOMIC DNA]</scope>
    <source>
        <strain evidence="8">cv. W05</strain>
        <tissue evidence="7">Hypocotyl of etiolated seedlings</tissue>
    </source>
</reference>
<dbReference type="InterPro" id="IPR018816">
    <property type="entry name" value="Cactin_central"/>
</dbReference>
<keyword evidence="3" id="KW-0175">Coiled coil</keyword>
<comment type="caution">
    <text evidence="7">The sequence shown here is derived from an EMBL/GenBank/DDBJ whole genome shotgun (WGS) entry which is preliminary data.</text>
</comment>
<sequence>MSCFQSPDVDWHRRLHFAAIFCATGTSNRIGSKSRKERRRRRFGDSSRSDDDAESRDLSSQERRRRDGHLGHRRLWRGRSRQDSDSSSDESSDRGGKRKRSSRHVTEEEIAQYLAKKAQRKALKDAKKLKTRTVSGYSNDSNPFGDSNLNEKFVWRKKIELDVVQGVPIDAFSVKAEKKRQKERMAEIEKVKKRREERALEKARHEEEMALLARERARAEFHDWQKREEEFHFDQSKVRSEIRLREGRARPIDILTKHLNGSDDLDIEINEPYMVFPALNVNIVFDNLNNNLMYMVQGLTVKEMEELHDDIKMHLDLDRDTPTHVEYWEALLLVCDWELAEARKKDAIDRARVRGEEPPADLLAEERGLHYSVEPDVKNLLQGKTHAELEAYQVHTESEMRTGTAKVVEYWEAVLKHLHIYKAKACLKEIHAKMLCKHLQRPEQPLEDEDELEDAQVRNSEDDTERYAKVQYADESFSPEPIKGEVQEAKDQAGSFSLELFHGDENEEAIDPEEDRALLEQKCMAVKEEQQRQIQEAMASKPAPSEDNFEMKAMKAMGAMEDGDAVFGSGAEVNLDSQVYWWHDKYRARKPKYFNRVHTGYEWNKYNQTHYDHDNPPPKVVQGYKFNIFYPDLVDKTKAPTYTIEKDGSNGETCIIRFHAGPPYEDIAFRIVNKEWEYSHKKGFKCMLERGILHVYLNFKRYRYRR</sequence>
<comment type="similarity">
    <text evidence="1">Belongs to the CACTIN family.</text>
</comment>
<evidence type="ECO:0000256" key="3">
    <source>
        <dbReference type="SAM" id="Coils"/>
    </source>
</evidence>
<evidence type="ECO:0000256" key="1">
    <source>
        <dbReference type="ARBA" id="ARBA00006895"/>
    </source>
</evidence>
<dbReference type="PANTHER" id="PTHR21737">
    <property type="entry name" value="POLYGLUTAMINE BINDING PROTEIN 1/MARVEL MEMBRANE-ASSOCIATING DOMAIN CONTAINING 3"/>
    <property type="match status" value="1"/>
</dbReference>
<keyword evidence="8" id="KW-1185">Reference proteome</keyword>
<feature type="compositionally biased region" description="Basic and acidic residues" evidence="4">
    <location>
        <begin position="43"/>
        <end position="70"/>
    </location>
</feature>
<gene>
    <name evidence="7" type="ORF">D0Y65_036730</name>
</gene>
<evidence type="ECO:0000256" key="4">
    <source>
        <dbReference type="SAM" id="MobiDB-lite"/>
    </source>
</evidence>
<feature type="compositionally biased region" description="Acidic residues" evidence="4">
    <location>
        <begin position="445"/>
        <end position="454"/>
    </location>
</feature>
<feature type="compositionally biased region" description="Basic residues" evidence="4">
    <location>
        <begin position="32"/>
        <end position="42"/>
    </location>
</feature>
<evidence type="ECO:0000256" key="2">
    <source>
        <dbReference type="ARBA" id="ARBA00034534"/>
    </source>
</evidence>
<protein>
    <recommendedName>
        <fullName evidence="2">Splicing factor Cactin</fullName>
    </recommendedName>
</protein>
<evidence type="ECO:0000259" key="6">
    <source>
        <dbReference type="Pfam" id="PF10312"/>
    </source>
</evidence>
<dbReference type="GO" id="GO:0005737">
    <property type="term" value="C:cytoplasm"/>
    <property type="evidence" value="ECO:0007669"/>
    <property type="project" value="TreeGrafter"/>
</dbReference>
<dbReference type="EMBL" id="QZWG01000013">
    <property type="protein sequence ID" value="RZB72611.1"/>
    <property type="molecule type" value="Genomic_DNA"/>
</dbReference>
<dbReference type="Pfam" id="PF10312">
    <property type="entry name" value="Cactin_mid"/>
    <property type="match status" value="1"/>
</dbReference>
<evidence type="ECO:0000259" key="5">
    <source>
        <dbReference type="Pfam" id="PF09732"/>
    </source>
</evidence>
<name>A0A445HGE2_GLYSO</name>
<proteinExistence type="inferred from homology"/>
<accession>A0A445HGE2</accession>
<dbReference type="GO" id="GO:0005681">
    <property type="term" value="C:spliceosomal complex"/>
    <property type="evidence" value="ECO:0007669"/>
    <property type="project" value="TreeGrafter"/>
</dbReference>
<dbReference type="Proteomes" id="UP000289340">
    <property type="component" value="Chromosome 13"/>
</dbReference>
<feature type="region of interest" description="Disordered" evidence="4">
    <location>
        <begin position="29"/>
        <end position="107"/>
    </location>
</feature>
<dbReference type="AlphaFoldDB" id="A0A445HGE2"/>
<evidence type="ECO:0000313" key="8">
    <source>
        <dbReference type="Proteomes" id="UP000289340"/>
    </source>
</evidence>
<evidence type="ECO:0000313" key="7">
    <source>
        <dbReference type="EMBL" id="RZB72611.1"/>
    </source>
</evidence>
<dbReference type="InterPro" id="IPR019134">
    <property type="entry name" value="Cactin_C"/>
</dbReference>